<evidence type="ECO:0000313" key="2">
    <source>
        <dbReference type="Proteomes" id="UP000324222"/>
    </source>
</evidence>
<dbReference type="AlphaFoldDB" id="A0A5B7H3E5"/>
<dbReference type="EMBL" id="VSRR010025773">
    <property type="protein sequence ID" value="MPC67101.1"/>
    <property type="molecule type" value="Genomic_DNA"/>
</dbReference>
<name>A0A5B7H3E5_PORTR</name>
<comment type="caution">
    <text evidence="1">The sequence shown here is derived from an EMBL/GenBank/DDBJ whole genome shotgun (WGS) entry which is preliminary data.</text>
</comment>
<dbReference type="SUPFAM" id="SSF48726">
    <property type="entry name" value="Immunoglobulin"/>
    <property type="match status" value="1"/>
</dbReference>
<dbReference type="InterPro" id="IPR036179">
    <property type="entry name" value="Ig-like_dom_sf"/>
</dbReference>
<proteinExistence type="predicted"/>
<dbReference type="OrthoDB" id="6413693at2759"/>
<evidence type="ECO:0008006" key="3">
    <source>
        <dbReference type="Google" id="ProtNLM"/>
    </source>
</evidence>
<keyword evidence="2" id="KW-1185">Reference proteome</keyword>
<dbReference type="Proteomes" id="UP000324222">
    <property type="component" value="Unassembled WGS sequence"/>
</dbReference>
<organism evidence="1 2">
    <name type="scientific">Portunus trituberculatus</name>
    <name type="common">Swimming crab</name>
    <name type="synonym">Neptunus trituberculatus</name>
    <dbReference type="NCBI Taxonomy" id="210409"/>
    <lineage>
        <taxon>Eukaryota</taxon>
        <taxon>Metazoa</taxon>
        <taxon>Ecdysozoa</taxon>
        <taxon>Arthropoda</taxon>
        <taxon>Crustacea</taxon>
        <taxon>Multicrustacea</taxon>
        <taxon>Malacostraca</taxon>
        <taxon>Eumalacostraca</taxon>
        <taxon>Eucarida</taxon>
        <taxon>Decapoda</taxon>
        <taxon>Pleocyemata</taxon>
        <taxon>Brachyura</taxon>
        <taxon>Eubrachyura</taxon>
        <taxon>Portunoidea</taxon>
        <taxon>Portunidae</taxon>
        <taxon>Portuninae</taxon>
        <taxon>Portunus</taxon>
    </lineage>
</organism>
<sequence length="95" mass="10722">MVDRQEEGLRNVLVIHDADTHDFGAYNCSVVNEYGVARKQIRLNEETTFQCSSKPSNPWQSSPRSLTTYPQVEILHIRTSPSQKVLPPLNASLNP</sequence>
<dbReference type="InterPro" id="IPR013783">
    <property type="entry name" value="Ig-like_fold"/>
</dbReference>
<reference evidence="1 2" key="1">
    <citation type="submission" date="2019-05" db="EMBL/GenBank/DDBJ databases">
        <title>Another draft genome of Portunus trituberculatus and its Hox gene families provides insights of decapod evolution.</title>
        <authorList>
            <person name="Jeong J.-H."/>
            <person name="Song I."/>
            <person name="Kim S."/>
            <person name="Choi T."/>
            <person name="Kim D."/>
            <person name="Ryu S."/>
            <person name="Kim W."/>
        </authorList>
    </citation>
    <scope>NUCLEOTIDE SEQUENCE [LARGE SCALE GENOMIC DNA]</scope>
    <source>
        <tissue evidence="1">Muscle</tissue>
    </source>
</reference>
<accession>A0A5B7H3E5</accession>
<dbReference type="Gene3D" id="2.60.40.10">
    <property type="entry name" value="Immunoglobulins"/>
    <property type="match status" value="1"/>
</dbReference>
<gene>
    <name evidence="1" type="ORF">E2C01_061266</name>
</gene>
<protein>
    <recommendedName>
        <fullName evidence="3">Immunoglobulin I-set domain-containing protein</fullName>
    </recommendedName>
</protein>
<evidence type="ECO:0000313" key="1">
    <source>
        <dbReference type="EMBL" id="MPC67101.1"/>
    </source>
</evidence>